<reference evidence="1 2" key="1">
    <citation type="submission" date="2024-01" db="EMBL/GenBank/DDBJ databases">
        <title>Genome insights into Plantactinospora sonchi sp. nov.</title>
        <authorList>
            <person name="Wang L."/>
        </authorList>
    </citation>
    <scope>NUCLEOTIDE SEQUENCE [LARGE SCALE GENOMIC DNA]</scope>
    <source>
        <strain evidence="1 2">NEAU-QY2</strain>
    </source>
</reference>
<accession>A0ABU7S1P8</accession>
<name>A0ABU7S1P8_9ACTN</name>
<dbReference type="Proteomes" id="UP001332243">
    <property type="component" value="Unassembled WGS sequence"/>
</dbReference>
<keyword evidence="2" id="KW-1185">Reference proteome</keyword>
<evidence type="ECO:0000313" key="2">
    <source>
        <dbReference type="Proteomes" id="UP001332243"/>
    </source>
</evidence>
<gene>
    <name evidence="1" type="ORF">V1633_29665</name>
</gene>
<sequence length="151" mass="16506">MSAIASLTLLHRSSIPELARLARTSPSLFHGYLAEHGREPQERYDWSGYCMLRVVTYLDERGVNLESSEFTAESAAISEAYGLSILITSADEELVHRLDPAGHAAAELAAHFAELGLEFEESGQAGLDGLTLLRDSIAQLRDDEVLLLHIG</sequence>
<dbReference type="EMBL" id="JAZGQK010000030">
    <property type="protein sequence ID" value="MEE6262654.1"/>
    <property type="molecule type" value="Genomic_DNA"/>
</dbReference>
<comment type="caution">
    <text evidence="1">The sequence shown here is derived from an EMBL/GenBank/DDBJ whole genome shotgun (WGS) entry which is preliminary data.</text>
</comment>
<dbReference type="RefSeq" id="WP_331217585.1">
    <property type="nucleotide sequence ID" value="NZ_JAZGQK010000030.1"/>
</dbReference>
<organism evidence="1 2">
    <name type="scientific">Plantactinospora sonchi</name>
    <dbReference type="NCBI Taxonomy" id="1544735"/>
    <lineage>
        <taxon>Bacteria</taxon>
        <taxon>Bacillati</taxon>
        <taxon>Actinomycetota</taxon>
        <taxon>Actinomycetes</taxon>
        <taxon>Micromonosporales</taxon>
        <taxon>Micromonosporaceae</taxon>
        <taxon>Plantactinospora</taxon>
    </lineage>
</organism>
<protein>
    <submittedName>
        <fullName evidence="1">Uncharacterized protein</fullName>
    </submittedName>
</protein>
<proteinExistence type="predicted"/>
<evidence type="ECO:0000313" key="1">
    <source>
        <dbReference type="EMBL" id="MEE6262654.1"/>
    </source>
</evidence>